<dbReference type="EMBL" id="MKZS01000001">
    <property type="protein sequence ID" value="OLT59612.1"/>
    <property type="molecule type" value="Genomic_DNA"/>
</dbReference>
<dbReference type="Proteomes" id="UP000186657">
    <property type="component" value="Unassembled WGS sequence"/>
</dbReference>
<dbReference type="PROSITE" id="PS00108">
    <property type="entry name" value="PROTEIN_KINASE_ST"/>
    <property type="match status" value="1"/>
</dbReference>
<evidence type="ECO:0000256" key="4">
    <source>
        <dbReference type="ARBA" id="ARBA00022777"/>
    </source>
</evidence>
<dbReference type="PANTHER" id="PTHR43289">
    <property type="entry name" value="MITOGEN-ACTIVATED PROTEIN KINASE KINASE KINASE 20-RELATED"/>
    <property type="match status" value="1"/>
</dbReference>
<evidence type="ECO:0000256" key="2">
    <source>
        <dbReference type="ARBA" id="ARBA00022679"/>
    </source>
</evidence>
<gene>
    <name evidence="8" type="ORF">BJP37_11815</name>
</gene>
<evidence type="ECO:0000259" key="7">
    <source>
        <dbReference type="PROSITE" id="PS50011"/>
    </source>
</evidence>
<comment type="caution">
    <text evidence="8">The sequence shown here is derived from an EMBL/GenBank/DDBJ whole genome shotgun (WGS) entry which is preliminary data.</text>
</comment>
<dbReference type="GO" id="GO:0004674">
    <property type="term" value="F:protein serine/threonine kinase activity"/>
    <property type="evidence" value="ECO:0007669"/>
    <property type="project" value="UniProtKB-EC"/>
</dbReference>
<sequence length="254" mass="27271">MPLEAGQQLGHYRLLDRIGAGGMGVVWRALDTTLEREVAVKVLPQEVTEDPDQLRRLEQEAKTLARLSHPNIVTIFSVEEAAGPDGERLRFITMELVQGTPLNERIPGGGMSLDDLIALAEPIATALAAAHEQGVIHRDLKPANVMVGDDGTIKVLDFGLAKLEAGVPSTAESLDSTDSTRIAPVTRAGTVLGTVPYMSPEQARGQSLDQRADIYSLGVLLHQMASGELPFQGRTPADTVSAICNKIIKKILKL</sequence>
<evidence type="ECO:0000313" key="9">
    <source>
        <dbReference type="Proteomes" id="UP000186657"/>
    </source>
</evidence>
<keyword evidence="4" id="KW-0418">Kinase</keyword>
<dbReference type="PANTHER" id="PTHR43289:SF6">
    <property type="entry name" value="SERINE_THREONINE-PROTEIN KINASE NEKL-3"/>
    <property type="match status" value="1"/>
</dbReference>
<dbReference type="Gene3D" id="3.30.200.20">
    <property type="entry name" value="Phosphorylase Kinase, domain 1"/>
    <property type="match status" value="1"/>
</dbReference>
<dbReference type="CDD" id="cd14014">
    <property type="entry name" value="STKc_PknB_like"/>
    <property type="match status" value="1"/>
</dbReference>
<dbReference type="RefSeq" id="WP_075899142.1">
    <property type="nucleotide sequence ID" value="NZ_MKZS01000001.1"/>
</dbReference>
<keyword evidence="2" id="KW-0808">Transferase</keyword>
<keyword evidence="5 6" id="KW-0067">ATP-binding</keyword>
<organism evidence="8 9">
    <name type="scientific">Moorena bouillonii PNG</name>
    <dbReference type="NCBI Taxonomy" id="568701"/>
    <lineage>
        <taxon>Bacteria</taxon>
        <taxon>Bacillati</taxon>
        <taxon>Cyanobacteriota</taxon>
        <taxon>Cyanophyceae</taxon>
        <taxon>Coleofasciculales</taxon>
        <taxon>Coleofasciculaceae</taxon>
        <taxon>Moorena</taxon>
    </lineage>
</organism>
<dbReference type="AlphaFoldDB" id="A0A1U7N0Z3"/>
<evidence type="ECO:0000313" key="8">
    <source>
        <dbReference type="EMBL" id="OLT59612.1"/>
    </source>
</evidence>
<dbReference type="InterPro" id="IPR008271">
    <property type="entry name" value="Ser/Thr_kinase_AS"/>
</dbReference>
<dbReference type="SMART" id="SM00220">
    <property type="entry name" value="S_TKc"/>
    <property type="match status" value="1"/>
</dbReference>
<keyword evidence="3 6" id="KW-0547">Nucleotide-binding</keyword>
<dbReference type="PROSITE" id="PS00107">
    <property type="entry name" value="PROTEIN_KINASE_ATP"/>
    <property type="match status" value="1"/>
</dbReference>
<dbReference type="InterPro" id="IPR017441">
    <property type="entry name" value="Protein_kinase_ATP_BS"/>
</dbReference>
<dbReference type="Pfam" id="PF00069">
    <property type="entry name" value="Pkinase"/>
    <property type="match status" value="1"/>
</dbReference>
<protein>
    <recommendedName>
        <fullName evidence="1">non-specific serine/threonine protein kinase</fullName>
        <ecNumber evidence="1">2.7.11.1</ecNumber>
    </recommendedName>
</protein>
<reference evidence="8 9" key="1">
    <citation type="submission" date="2016-10" db="EMBL/GenBank/DDBJ databases">
        <title>Comparative genomics uncovers the prolific and rare metabolic potential of the cyanobacterial genus Moorea.</title>
        <authorList>
            <person name="Leao T."/>
            <person name="Castelao G."/>
            <person name="Korobeynikov A."/>
            <person name="Monroe E.A."/>
            <person name="Podell S."/>
            <person name="Glukhov E."/>
            <person name="Allen E."/>
            <person name="Gerwick W.H."/>
            <person name="Gerwick L."/>
        </authorList>
    </citation>
    <scope>NUCLEOTIDE SEQUENCE [LARGE SCALE GENOMIC DNA]</scope>
    <source>
        <strain evidence="8 9">PNG5-198</strain>
    </source>
</reference>
<evidence type="ECO:0000256" key="6">
    <source>
        <dbReference type="PROSITE-ProRule" id="PRU10141"/>
    </source>
</evidence>
<evidence type="ECO:0000256" key="3">
    <source>
        <dbReference type="ARBA" id="ARBA00022741"/>
    </source>
</evidence>
<evidence type="ECO:0000256" key="5">
    <source>
        <dbReference type="ARBA" id="ARBA00022840"/>
    </source>
</evidence>
<name>A0A1U7N0Z3_9CYAN</name>
<dbReference type="PROSITE" id="PS50011">
    <property type="entry name" value="PROTEIN_KINASE_DOM"/>
    <property type="match status" value="1"/>
</dbReference>
<feature type="binding site" evidence="6">
    <location>
        <position position="41"/>
    </location>
    <ligand>
        <name>ATP</name>
        <dbReference type="ChEBI" id="CHEBI:30616"/>
    </ligand>
</feature>
<keyword evidence="9" id="KW-1185">Reference proteome</keyword>
<dbReference type="Gene3D" id="1.10.510.10">
    <property type="entry name" value="Transferase(Phosphotransferase) domain 1"/>
    <property type="match status" value="1"/>
</dbReference>
<dbReference type="InterPro" id="IPR000719">
    <property type="entry name" value="Prot_kinase_dom"/>
</dbReference>
<proteinExistence type="predicted"/>
<dbReference type="PIRSF" id="PIRSF000654">
    <property type="entry name" value="Integrin-linked_kinase"/>
    <property type="match status" value="1"/>
</dbReference>
<dbReference type="InterPro" id="IPR011009">
    <property type="entry name" value="Kinase-like_dom_sf"/>
</dbReference>
<feature type="domain" description="Protein kinase" evidence="7">
    <location>
        <begin position="12"/>
        <end position="254"/>
    </location>
</feature>
<dbReference type="EC" id="2.7.11.1" evidence="1"/>
<evidence type="ECO:0000256" key="1">
    <source>
        <dbReference type="ARBA" id="ARBA00012513"/>
    </source>
</evidence>
<dbReference type="SUPFAM" id="SSF56112">
    <property type="entry name" value="Protein kinase-like (PK-like)"/>
    <property type="match status" value="1"/>
</dbReference>
<accession>A0A1U7N0Z3</accession>
<dbReference type="GO" id="GO:0005524">
    <property type="term" value="F:ATP binding"/>
    <property type="evidence" value="ECO:0007669"/>
    <property type="project" value="UniProtKB-UniRule"/>
</dbReference>